<evidence type="ECO:0000313" key="7">
    <source>
        <dbReference type="EMBL" id="KKP00689.1"/>
    </source>
</evidence>
<dbReference type="InterPro" id="IPR001138">
    <property type="entry name" value="Zn2Cys6_DnaBD"/>
</dbReference>
<reference evidence="8" key="1">
    <citation type="journal article" date="2015" name="Genome Announc.">
        <title>Draft whole-genome sequence of the biocontrol agent Trichoderma harzianum T6776.</title>
        <authorList>
            <person name="Baroncelli R."/>
            <person name="Piaggeschi G."/>
            <person name="Fiorini L."/>
            <person name="Bertolini E."/>
            <person name="Zapparata A."/>
            <person name="Pe M.E."/>
            <person name="Sarrocco S."/>
            <person name="Vannacci G."/>
        </authorList>
    </citation>
    <scope>NUCLEOTIDE SEQUENCE [LARGE SCALE GENOMIC DNA]</scope>
    <source>
        <strain evidence="8">T6776</strain>
    </source>
</reference>
<dbReference type="OMA" id="LLFWYVY"/>
<evidence type="ECO:0000256" key="1">
    <source>
        <dbReference type="ARBA" id="ARBA00004123"/>
    </source>
</evidence>
<dbReference type="Proteomes" id="UP000034112">
    <property type="component" value="Unassembled WGS sequence"/>
</dbReference>
<keyword evidence="3" id="KW-0238">DNA-binding</keyword>
<dbReference type="Gene3D" id="4.10.240.10">
    <property type="entry name" value="Zn(2)-C6 fungal-type DNA-binding domain"/>
    <property type="match status" value="1"/>
</dbReference>
<proteinExistence type="predicted"/>
<dbReference type="AlphaFoldDB" id="A0A0G0A6C7"/>
<evidence type="ECO:0000256" key="4">
    <source>
        <dbReference type="ARBA" id="ARBA00023242"/>
    </source>
</evidence>
<dbReference type="InterPro" id="IPR007219">
    <property type="entry name" value="XnlR_reg_dom"/>
</dbReference>
<organism evidence="7 8">
    <name type="scientific">Trichoderma harzianum</name>
    <name type="common">Hypocrea lixii</name>
    <dbReference type="NCBI Taxonomy" id="5544"/>
    <lineage>
        <taxon>Eukaryota</taxon>
        <taxon>Fungi</taxon>
        <taxon>Dikarya</taxon>
        <taxon>Ascomycota</taxon>
        <taxon>Pezizomycotina</taxon>
        <taxon>Sordariomycetes</taxon>
        <taxon>Hypocreomycetidae</taxon>
        <taxon>Hypocreales</taxon>
        <taxon>Hypocreaceae</taxon>
        <taxon>Trichoderma</taxon>
    </lineage>
</organism>
<dbReference type="GO" id="GO:0008270">
    <property type="term" value="F:zinc ion binding"/>
    <property type="evidence" value="ECO:0007669"/>
    <property type="project" value="InterPro"/>
</dbReference>
<feature type="region of interest" description="Disordered" evidence="5">
    <location>
        <begin position="599"/>
        <end position="630"/>
    </location>
</feature>
<dbReference type="GO" id="GO:0005634">
    <property type="term" value="C:nucleus"/>
    <property type="evidence" value="ECO:0007669"/>
    <property type="project" value="UniProtKB-SubCell"/>
</dbReference>
<dbReference type="GO" id="GO:0003677">
    <property type="term" value="F:DNA binding"/>
    <property type="evidence" value="ECO:0007669"/>
    <property type="project" value="UniProtKB-KW"/>
</dbReference>
<evidence type="ECO:0000313" key="8">
    <source>
        <dbReference type="Proteomes" id="UP000034112"/>
    </source>
</evidence>
<dbReference type="CDD" id="cd12148">
    <property type="entry name" value="fungal_TF_MHR"/>
    <property type="match status" value="1"/>
</dbReference>
<dbReference type="InterPro" id="IPR050987">
    <property type="entry name" value="AtrR-like"/>
</dbReference>
<evidence type="ECO:0000256" key="3">
    <source>
        <dbReference type="ARBA" id="ARBA00023125"/>
    </source>
</evidence>
<feature type="domain" description="Zn(2)-C6 fungal-type" evidence="6">
    <location>
        <begin position="11"/>
        <end position="47"/>
    </location>
</feature>
<evidence type="ECO:0000259" key="6">
    <source>
        <dbReference type="PROSITE" id="PS50048"/>
    </source>
</evidence>
<comment type="subcellular location">
    <subcellularLocation>
        <location evidence="1">Nucleus</location>
    </subcellularLocation>
</comment>
<evidence type="ECO:0000256" key="2">
    <source>
        <dbReference type="ARBA" id="ARBA00022723"/>
    </source>
</evidence>
<dbReference type="SUPFAM" id="SSF57701">
    <property type="entry name" value="Zn2/Cys6 DNA-binding domain"/>
    <property type="match status" value="1"/>
</dbReference>
<name>A0A0G0A6C7_TRIHA</name>
<comment type="caution">
    <text evidence="7">The sequence shown here is derived from an EMBL/GenBank/DDBJ whole genome shotgun (WGS) entry which is preliminary data.</text>
</comment>
<dbReference type="PROSITE" id="PS00463">
    <property type="entry name" value="ZN2_CY6_FUNGAL_1"/>
    <property type="match status" value="1"/>
</dbReference>
<dbReference type="PROSITE" id="PS50048">
    <property type="entry name" value="ZN2_CY6_FUNGAL_2"/>
    <property type="match status" value="1"/>
</dbReference>
<dbReference type="Pfam" id="PF04082">
    <property type="entry name" value="Fungal_trans"/>
    <property type="match status" value="1"/>
</dbReference>
<dbReference type="PANTHER" id="PTHR46910:SF3">
    <property type="entry name" value="HALOTOLERANCE PROTEIN 9-RELATED"/>
    <property type="match status" value="1"/>
</dbReference>
<dbReference type="SMART" id="SM00066">
    <property type="entry name" value="GAL4"/>
    <property type="match status" value="1"/>
</dbReference>
<dbReference type="Pfam" id="PF00172">
    <property type="entry name" value="Zn_clus"/>
    <property type="match status" value="1"/>
</dbReference>
<protein>
    <recommendedName>
        <fullName evidence="6">Zn(2)-C6 fungal-type domain-containing protein</fullName>
    </recommendedName>
</protein>
<dbReference type="GO" id="GO:0000981">
    <property type="term" value="F:DNA-binding transcription factor activity, RNA polymerase II-specific"/>
    <property type="evidence" value="ECO:0007669"/>
    <property type="project" value="InterPro"/>
</dbReference>
<feature type="compositionally biased region" description="Basic and acidic residues" evidence="5">
    <location>
        <begin position="610"/>
        <end position="630"/>
    </location>
</feature>
<keyword evidence="4" id="KW-0539">Nucleus</keyword>
<dbReference type="InterPro" id="IPR036864">
    <property type="entry name" value="Zn2-C6_fun-type_DNA-bd_sf"/>
</dbReference>
<accession>A0A0G0A6C7</accession>
<dbReference type="OrthoDB" id="4764644at2759"/>
<evidence type="ECO:0000256" key="5">
    <source>
        <dbReference type="SAM" id="MobiDB-lite"/>
    </source>
</evidence>
<keyword evidence="2" id="KW-0479">Metal-binding</keyword>
<dbReference type="GO" id="GO:0006351">
    <property type="term" value="P:DNA-templated transcription"/>
    <property type="evidence" value="ECO:0007669"/>
    <property type="project" value="InterPro"/>
</dbReference>
<dbReference type="EMBL" id="JOKZ01000236">
    <property type="protein sequence ID" value="KKP00689.1"/>
    <property type="molecule type" value="Genomic_DNA"/>
</dbReference>
<gene>
    <name evidence="7" type="ORF">THAR02_07203</name>
</gene>
<dbReference type="CDD" id="cd00067">
    <property type="entry name" value="GAL4"/>
    <property type="match status" value="1"/>
</dbReference>
<dbReference type="PANTHER" id="PTHR46910">
    <property type="entry name" value="TRANSCRIPTION FACTOR PDR1"/>
    <property type="match status" value="1"/>
</dbReference>
<sequence length="668" mass="75552">MRLKRGVERASCDFCHRRKIKCDRPLRESQGHDSCSPCSLRGIQCLLDDSDDVRLRRRRRAVVRDEERVEQSPSLLTTAPADAIVQNFNHPSTNAITVNKEVALVSSHSLDQSLPSYFPSNFDDDISSSLDQSPDFSFIDTPFELSPESILFLDQIFLGGFATPLEYLQPQASTDIDIQSSMEADLATQNSASESLREASAFSTSQTPWIDCGLDETTFDSALHAYFEFAAVHLPVLIEDAFWQDYRNGRCSSALVYAIACRGISFSSTLESWNEQQCLALKFREKFLEAQQNSTSKSVMRLDDLEALAIMVNWTYDETQSLSLHSQLGRLFLTHEALVLATLQCQMQDCDEVGQPGPTVPLARSKERRKLLFWHVYGLDAFHSLDQKTMSRIPDGKNSEVSSKLPRIDSGSYLDAVLSLAIVAREILQALVTVSAKRNGVRCTDLMNIYDRLSHWKKHDCPSHLRRKRDADGKFVPLTINESSKTRFLQPLHCSILWLLEINCYMQIEDCVSQYGMQNRTPLEGEMMALRVEFEALRAVHDGVEISRWMRQYSASTTRGGITQSHSLIDLAPSIVRDICAGLCYGTCERGKRVFHHGSSGLTNIRPRNRQQEGKSEKDQRKQDVNDYREGAKEFRSAVATATSHRDTKYVLERLDKQIASFEQVVAQ</sequence>